<feature type="non-terminal residue" evidence="1">
    <location>
        <position position="1"/>
    </location>
</feature>
<organism evidence="1">
    <name type="scientific">Lygus hesperus</name>
    <name type="common">Western plant bug</name>
    <dbReference type="NCBI Taxonomy" id="30085"/>
    <lineage>
        <taxon>Eukaryota</taxon>
        <taxon>Metazoa</taxon>
        <taxon>Ecdysozoa</taxon>
        <taxon>Arthropoda</taxon>
        <taxon>Hexapoda</taxon>
        <taxon>Insecta</taxon>
        <taxon>Pterygota</taxon>
        <taxon>Neoptera</taxon>
        <taxon>Paraneoptera</taxon>
        <taxon>Hemiptera</taxon>
        <taxon>Heteroptera</taxon>
        <taxon>Panheteroptera</taxon>
        <taxon>Cimicomorpha</taxon>
        <taxon>Miridae</taxon>
        <taxon>Mirini</taxon>
        <taxon>Lygus</taxon>
    </lineage>
</organism>
<gene>
    <name evidence="1" type="primary">Cmas_0</name>
    <name evidence="1" type="ORF">CM83_43031</name>
</gene>
<accession>A0A0A9WUQ4</accession>
<dbReference type="PANTHER" id="PTHR21485:SF3">
    <property type="entry name" value="N-ACYLNEURAMINATE CYTIDYLYLTRANSFERASE"/>
    <property type="match status" value="1"/>
</dbReference>
<name>A0A0A9WUQ4_LYGHE</name>
<evidence type="ECO:0000313" key="1">
    <source>
        <dbReference type="EMBL" id="JAG11131.1"/>
    </source>
</evidence>
<dbReference type="Gene3D" id="3.90.550.10">
    <property type="entry name" value="Spore Coat Polysaccharide Biosynthesis Protein SpsA, Chain A"/>
    <property type="match status" value="1"/>
</dbReference>
<dbReference type="EMBL" id="GBHO01032473">
    <property type="protein sequence ID" value="JAG11131.1"/>
    <property type="molecule type" value="Transcribed_RNA"/>
</dbReference>
<dbReference type="InterPro" id="IPR050793">
    <property type="entry name" value="CMP-NeuNAc_synthase"/>
</dbReference>
<protein>
    <submittedName>
        <fullName evidence="1">N-acylneuraminate cytidylyltransferase</fullName>
    </submittedName>
</protein>
<sequence length="259" mass="29448">TIMRDFLLTLYSYCILYISHLIHIPDDEIPLIGLKSDNAHFAGLVLARGGSKGIKLKNLSRINNVTLLTRTLNTMQKFGRFDSIWVSTDNEKIAEEAKLSPNVSVHHRAAYTATDTATSLIAVQEFLGQHPEVDMVALVQCTSPFLRPEYLAKAYDAMMSGYHSIFSVTRQFKLRWKLTEENKLIPDNFKAHSRPRRQDWRGEIIENGMFYMTYATIAMEFNVLQGGRIGVVDIPPSESLEIDNINDLLLAEIIDLRRS</sequence>
<reference evidence="1" key="2">
    <citation type="submission" date="2014-07" db="EMBL/GenBank/DDBJ databases">
        <authorList>
            <person name="Hull J."/>
        </authorList>
    </citation>
    <scope>NUCLEOTIDE SEQUENCE</scope>
</reference>
<dbReference type="AlphaFoldDB" id="A0A0A9WUQ4"/>
<keyword evidence="1" id="KW-0808">Transferase</keyword>
<dbReference type="Pfam" id="PF02348">
    <property type="entry name" value="CTP_transf_3"/>
    <property type="match status" value="1"/>
</dbReference>
<dbReference type="CDD" id="cd02513">
    <property type="entry name" value="CMP-NeuAc_Synthase"/>
    <property type="match status" value="1"/>
</dbReference>
<keyword evidence="1" id="KW-0548">Nucleotidyltransferase</keyword>
<dbReference type="SUPFAM" id="SSF53448">
    <property type="entry name" value="Nucleotide-diphospho-sugar transferases"/>
    <property type="match status" value="1"/>
</dbReference>
<dbReference type="GO" id="GO:0008781">
    <property type="term" value="F:N-acylneuraminate cytidylyltransferase activity"/>
    <property type="evidence" value="ECO:0007669"/>
    <property type="project" value="TreeGrafter"/>
</dbReference>
<dbReference type="PANTHER" id="PTHR21485">
    <property type="entry name" value="HAD SUPERFAMILY MEMBERS CMAS AND KDSC"/>
    <property type="match status" value="1"/>
</dbReference>
<dbReference type="InterPro" id="IPR029044">
    <property type="entry name" value="Nucleotide-diphossugar_trans"/>
</dbReference>
<proteinExistence type="predicted"/>
<reference evidence="1" key="1">
    <citation type="journal article" date="2014" name="PLoS ONE">
        <title>Transcriptome-Based Identification of ABC Transporters in the Western Tarnished Plant Bug Lygus hesperus.</title>
        <authorList>
            <person name="Hull J.J."/>
            <person name="Chaney K."/>
            <person name="Geib S.M."/>
            <person name="Fabrick J.A."/>
            <person name="Brent C.S."/>
            <person name="Walsh D."/>
            <person name="Lavine L.C."/>
        </authorList>
    </citation>
    <scope>NUCLEOTIDE SEQUENCE</scope>
</reference>
<dbReference type="InterPro" id="IPR003329">
    <property type="entry name" value="Cytidylyl_trans"/>
</dbReference>